<organism evidence="8 9">
    <name type="scientific">Chthoniobacter flavus Ellin428</name>
    <dbReference type="NCBI Taxonomy" id="497964"/>
    <lineage>
        <taxon>Bacteria</taxon>
        <taxon>Pseudomonadati</taxon>
        <taxon>Verrucomicrobiota</taxon>
        <taxon>Spartobacteria</taxon>
        <taxon>Chthoniobacterales</taxon>
        <taxon>Chthoniobacteraceae</taxon>
        <taxon>Chthoniobacter</taxon>
    </lineage>
</organism>
<dbReference type="STRING" id="497964.CfE428DRAFT_2447"/>
<feature type="region of interest" description="Disordered" evidence="5">
    <location>
        <begin position="333"/>
        <end position="388"/>
    </location>
</feature>
<dbReference type="InterPro" id="IPR011429">
    <property type="entry name" value="Cyt_c_Planctomycete-type"/>
</dbReference>
<dbReference type="Proteomes" id="UP000005824">
    <property type="component" value="Unassembled WGS sequence"/>
</dbReference>
<gene>
    <name evidence="8" type="ORF">CfE428DRAFT_2447</name>
</gene>
<evidence type="ECO:0000313" key="8">
    <source>
        <dbReference type="EMBL" id="EDY19858.1"/>
    </source>
</evidence>
<dbReference type="Pfam" id="PF07635">
    <property type="entry name" value="PSCyt1"/>
    <property type="match status" value="1"/>
</dbReference>
<keyword evidence="1 4" id="KW-0349">Heme</keyword>
<keyword evidence="2 4" id="KW-0479">Metal-binding</keyword>
<evidence type="ECO:0000256" key="4">
    <source>
        <dbReference type="PROSITE-ProRule" id="PRU00433"/>
    </source>
</evidence>
<dbReference type="PANTHER" id="PTHR35889">
    <property type="entry name" value="CYCLOINULO-OLIGOSACCHARIDE FRUCTANOTRANSFERASE-RELATED"/>
    <property type="match status" value="1"/>
</dbReference>
<feature type="signal peptide" evidence="6">
    <location>
        <begin position="1"/>
        <end position="22"/>
    </location>
</feature>
<evidence type="ECO:0000313" key="9">
    <source>
        <dbReference type="Proteomes" id="UP000005824"/>
    </source>
</evidence>
<feature type="compositionally biased region" description="Basic and acidic residues" evidence="5">
    <location>
        <begin position="223"/>
        <end position="240"/>
    </location>
</feature>
<keyword evidence="6" id="KW-0732">Signal</keyword>
<evidence type="ECO:0000256" key="6">
    <source>
        <dbReference type="SAM" id="SignalP"/>
    </source>
</evidence>
<evidence type="ECO:0000256" key="5">
    <source>
        <dbReference type="SAM" id="MobiDB-lite"/>
    </source>
</evidence>
<evidence type="ECO:0000256" key="2">
    <source>
        <dbReference type="ARBA" id="ARBA00022723"/>
    </source>
</evidence>
<dbReference type="InterPro" id="IPR009056">
    <property type="entry name" value="Cyt_c-like_dom"/>
</dbReference>
<protein>
    <recommendedName>
        <fullName evidence="7">Cytochrome c domain-containing protein</fullName>
    </recommendedName>
</protein>
<dbReference type="InterPro" id="IPR036909">
    <property type="entry name" value="Cyt_c-like_dom_sf"/>
</dbReference>
<sequence length="417" mass="46410" precursor="true">MFPRTTVVTLAVLALSTRAVVAADDGMEFFEKKVRPLLVERCYECHSPDKKVKGGLRLDIRDGWVKGGDTGPAIVPGEPDKSLLISAVRYKDRDLQMPEKRKLPDEEIAILEQWVKMGAPDPRTGTVVAAAAPATKKQVGLSIAEGKKFWCYVPVNNPAIPAVKDTAWPRSDIDRFILAKIEAAHLQPAPDASPEALVRRVYYDLIGLPPTPEEIDAFLRACSDGKDDGTTGQSDTERGRQPGVSLSSPKAHQALADLVDHLLASPQFGEAWGQRWLDVARFAESSGGGRTLLFKDAWRYRDYVIEAFNHDVPFDRFTREQLAGDLLPRAHVGRSAPPDHGHGFPGARPDELRRTGQATAPLRRHRRADRHHRQGFPRPDHWLRAVPRSQIRSHPTARLLRHGGHPRLHAHAAQLHR</sequence>
<evidence type="ECO:0000256" key="1">
    <source>
        <dbReference type="ARBA" id="ARBA00022617"/>
    </source>
</evidence>
<dbReference type="GO" id="GO:0046872">
    <property type="term" value="F:metal ion binding"/>
    <property type="evidence" value="ECO:0007669"/>
    <property type="project" value="UniProtKB-KW"/>
</dbReference>
<dbReference type="PANTHER" id="PTHR35889:SF3">
    <property type="entry name" value="F-BOX DOMAIN-CONTAINING PROTEIN"/>
    <property type="match status" value="1"/>
</dbReference>
<name>B4D0J6_9BACT</name>
<dbReference type="eggNOG" id="COG2010">
    <property type="taxonomic scope" value="Bacteria"/>
</dbReference>
<dbReference type="EMBL" id="ABVL01000006">
    <property type="protein sequence ID" value="EDY19858.1"/>
    <property type="molecule type" value="Genomic_DNA"/>
</dbReference>
<dbReference type="Pfam" id="PF07583">
    <property type="entry name" value="PSCyt2"/>
    <property type="match status" value="1"/>
</dbReference>
<accession>B4D0J6</accession>
<dbReference type="PROSITE" id="PS51007">
    <property type="entry name" value="CYTC"/>
    <property type="match status" value="1"/>
</dbReference>
<dbReference type="InParanoid" id="B4D0J6"/>
<dbReference type="GO" id="GO:0009055">
    <property type="term" value="F:electron transfer activity"/>
    <property type="evidence" value="ECO:0007669"/>
    <property type="project" value="InterPro"/>
</dbReference>
<evidence type="ECO:0000259" key="7">
    <source>
        <dbReference type="PROSITE" id="PS51007"/>
    </source>
</evidence>
<proteinExistence type="predicted"/>
<evidence type="ECO:0000256" key="3">
    <source>
        <dbReference type="ARBA" id="ARBA00023004"/>
    </source>
</evidence>
<dbReference type="GO" id="GO:0020037">
    <property type="term" value="F:heme binding"/>
    <property type="evidence" value="ECO:0007669"/>
    <property type="project" value="InterPro"/>
</dbReference>
<feature type="domain" description="Cytochrome c" evidence="7">
    <location>
        <begin position="21"/>
        <end position="119"/>
    </location>
</feature>
<comment type="caution">
    <text evidence="8">The sequence shown here is derived from an EMBL/GenBank/DDBJ whole genome shotgun (WGS) entry which is preliminary data.</text>
</comment>
<feature type="region of interest" description="Disordered" evidence="5">
    <location>
        <begin position="222"/>
        <end position="247"/>
    </location>
</feature>
<dbReference type="AlphaFoldDB" id="B4D0J6"/>
<feature type="compositionally biased region" description="Basic and acidic residues" evidence="5">
    <location>
        <begin position="337"/>
        <end position="354"/>
    </location>
</feature>
<dbReference type="SUPFAM" id="SSF46626">
    <property type="entry name" value="Cytochrome c"/>
    <property type="match status" value="1"/>
</dbReference>
<feature type="compositionally biased region" description="Basic residues" evidence="5">
    <location>
        <begin position="362"/>
        <end position="375"/>
    </location>
</feature>
<feature type="region of interest" description="Disordered" evidence="5">
    <location>
        <begin position="398"/>
        <end position="417"/>
    </location>
</feature>
<keyword evidence="3 4" id="KW-0408">Iron</keyword>
<keyword evidence="9" id="KW-1185">Reference proteome</keyword>
<feature type="compositionally biased region" description="Basic residues" evidence="5">
    <location>
        <begin position="399"/>
        <end position="417"/>
    </location>
</feature>
<dbReference type="InterPro" id="IPR011444">
    <property type="entry name" value="DUF1549"/>
</dbReference>
<feature type="chain" id="PRO_5002800307" description="Cytochrome c domain-containing protein" evidence="6">
    <location>
        <begin position="23"/>
        <end position="417"/>
    </location>
</feature>
<reference evidence="8 9" key="1">
    <citation type="journal article" date="2011" name="J. Bacteriol.">
        <title>Genome sequence of Chthoniobacter flavus Ellin428, an aerobic heterotrophic soil bacterium.</title>
        <authorList>
            <person name="Kant R."/>
            <person name="van Passel M.W."/>
            <person name="Palva A."/>
            <person name="Lucas S."/>
            <person name="Lapidus A."/>
            <person name="Glavina Del Rio T."/>
            <person name="Dalin E."/>
            <person name="Tice H."/>
            <person name="Bruce D."/>
            <person name="Goodwin L."/>
            <person name="Pitluck S."/>
            <person name="Larimer F.W."/>
            <person name="Land M.L."/>
            <person name="Hauser L."/>
            <person name="Sangwan P."/>
            <person name="de Vos W.M."/>
            <person name="Janssen P.H."/>
            <person name="Smidt H."/>
        </authorList>
    </citation>
    <scope>NUCLEOTIDE SEQUENCE [LARGE SCALE GENOMIC DNA]</scope>
    <source>
        <strain evidence="8 9">Ellin428</strain>
    </source>
</reference>